<gene>
    <name evidence="9" type="ordered locus">Corgl_0305</name>
</gene>
<dbReference type="HOGENOM" id="CLU_035990_6_3_11"/>
<dbReference type="EMBL" id="CP002628">
    <property type="protein sequence ID" value="AEB06426.1"/>
    <property type="molecule type" value="Genomic_DNA"/>
</dbReference>
<dbReference type="InterPro" id="IPR003738">
    <property type="entry name" value="SRAP"/>
</dbReference>
<reference evidence="10" key="1">
    <citation type="journal article" date="2013" name="Stand. Genomic Sci.">
        <title>Complete genome sequence of Coriobacterium glomerans type strain (PW2(T)) from the midgut of Pyrrhocoris apterus L. (red soldier bug).</title>
        <authorList>
            <person name="Stackebrandt E."/>
            <person name="Zeytun A."/>
            <person name="Lapidus A."/>
            <person name="Nolan M."/>
            <person name="Lucas S."/>
            <person name="Hammon N."/>
            <person name="Deshpande S."/>
            <person name="Cheng J.F."/>
            <person name="Tapia R."/>
            <person name="Goodwin L.A."/>
            <person name="Pitluck S."/>
            <person name="Liolios K."/>
            <person name="Pagani I."/>
            <person name="Ivanova N."/>
            <person name="Mavromatis K."/>
            <person name="Mikhailova N."/>
            <person name="Huntemann M."/>
            <person name="Pati A."/>
            <person name="Chen A."/>
            <person name="Palaniappan K."/>
            <person name="Chang Y.J."/>
            <person name="Land M."/>
            <person name="Hauser L."/>
            <person name="Rohde M."/>
            <person name="Pukall R."/>
            <person name="Goker M."/>
            <person name="Detter J.C."/>
            <person name="Woyke T."/>
            <person name="Bristow J."/>
            <person name="Eisen J.A."/>
            <person name="Markowitz V."/>
            <person name="Hugenholtz P."/>
            <person name="Kyrpides N.C."/>
            <person name="Klenk H.P."/>
        </authorList>
    </citation>
    <scope>NUCLEOTIDE SEQUENCE</scope>
    <source>
        <strain evidence="10">ATCC 49209 / DSM 20642 / JCM 10262 / PW2</strain>
    </source>
</reference>
<comment type="similarity">
    <text evidence="1 8">Belongs to the SOS response-associated peptidase family.</text>
</comment>
<dbReference type="GO" id="GO:0006508">
    <property type="term" value="P:proteolysis"/>
    <property type="evidence" value="ECO:0007669"/>
    <property type="project" value="UniProtKB-KW"/>
</dbReference>
<keyword evidence="3" id="KW-0227">DNA damage</keyword>
<evidence type="ECO:0000256" key="1">
    <source>
        <dbReference type="ARBA" id="ARBA00008136"/>
    </source>
</evidence>
<keyword evidence="5" id="KW-0190">Covalent protein-DNA linkage</keyword>
<dbReference type="AlphaFoldDB" id="F2NA32"/>
<dbReference type="STRING" id="700015.Corgl_0305"/>
<protein>
    <recommendedName>
        <fullName evidence="8">Abasic site processing protein</fullName>
        <ecNumber evidence="8">3.4.-.-</ecNumber>
    </recommendedName>
</protein>
<evidence type="ECO:0000256" key="3">
    <source>
        <dbReference type="ARBA" id="ARBA00022763"/>
    </source>
</evidence>
<evidence type="ECO:0000313" key="9">
    <source>
        <dbReference type="EMBL" id="AEB06426.1"/>
    </source>
</evidence>
<dbReference type="SUPFAM" id="SSF143081">
    <property type="entry name" value="BB1717-like"/>
    <property type="match status" value="1"/>
</dbReference>
<keyword evidence="6" id="KW-0238">DNA-binding</keyword>
<evidence type="ECO:0000313" key="10">
    <source>
        <dbReference type="Proteomes" id="UP000006851"/>
    </source>
</evidence>
<dbReference type="EC" id="3.4.-.-" evidence="8"/>
<evidence type="ECO:0000256" key="2">
    <source>
        <dbReference type="ARBA" id="ARBA00022670"/>
    </source>
</evidence>
<sequence length="201" mass="23218">MCSEFKMIPDEDLEYVLESVRARRAVGELPARPARNRSAYPKSVASVVVPLEGDFVLREMIWGYERPWLKVPIFNTRADTAMSPQGRNMWRDSLEHRRCIIPTLGFYEPHKSERTTSERTGRPIKQKFLFTSPLGPLLFIAGIYEDGHFSMMTTQPNACVEQIHNRMPVVLHQDELDLWSGSSYERVFDRDGFALEPTRVV</sequence>
<dbReference type="InterPro" id="IPR036590">
    <property type="entry name" value="SRAP-like"/>
</dbReference>
<dbReference type="PANTHER" id="PTHR13604:SF0">
    <property type="entry name" value="ABASIC SITE PROCESSING PROTEIN HMCES"/>
    <property type="match status" value="1"/>
</dbReference>
<dbReference type="RefSeq" id="WP_013708169.1">
    <property type="nucleotide sequence ID" value="NC_015389.1"/>
</dbReference>
<dbReference type="Proteomes" id="UP000006851">
    <property type="component" value="Chromosome"/>
</dbReference>
<dbReference type="Gene3D" id="3.90.1680.10">
    <property type="entry name" value="SOS response associated peptidase-like"/>
    <property type="match status" value="1"/>
</dbReference>
<dbReference type="GO" id="GO:0008233">
    <property type="term" value="F:peptidase activity"/>
    <property type="evidence" value="ECO:0007669"/>
    <property type="project" value="UniProtKB-KW"/>
</dbReference>
<dbReference type="KEGG" id="cgo:Corgl_0305"/>
<evidence type="ECO:0000256" key="4">
    <source>
        <dbReference type="ARBA" id="ARBA00022801"/>
    </source>
</evidence>
<keyword evidence="10" id="KW-1185">Reference proteome</keyword>
<proteinExistence type="inferred from homology"/>
<evidence type="ECO:0000256" key="8">
    <source>
        <dbReference type="RuleBase" id="RU364100"/>
    </source>
</evidence>
<keyword evidence="2 8" id="KW-0645">Protease</keyword>
<evidence type="ECO:0000256" key="7">
    <source>
        <dbReference type="ARBA" id="ARBA00023239"/>
    </source>
</evidence>
<evidence type="ECO:0000256" key="5">
    <source>
        <dbReference type="ARBA" id="ARBA00023124"/>
    </source>
</evidence>
<dbReference type="Pfam" id="PF02586">
    <property type="entry name" value="SRAP"/>
    <property type="match status" value="1"/>
</dbReference>
<accession>F2NA32</accession>
<name>F2NA32_CORGP</name>
<dbReference type="GO" id="GO:0003697">
    <property type="term" value="F:single-stranded DNA binding"/>
    <property type="evidence" value="ECO:0007669"/>
    <property type="project" value="InterPro"/>
</dbReference>
<keyword evidence="4 8" id="KW-0378">Hydrolase</keyword>
<dbReference type="eggNOG" id="COG2135">
    <property type="taxonomic scope" value="Bacteria"/>
</dbReference>
<dbReference type="PANTHER" id="PTHR13604">
    <property type="entry name" value="DC12-RELATED"/>
    <property type="match status" value="1"/>
</dbReference>
<keyword evidence="7" id="KW-0456">Lyase</keyword>
<dbReference type="GO" id="GO:0106300">
    <property type="term" value="P:protein-DNA covalent cross-linking repair"/>
    <property type="evidence" value="ECO:0007669"/>
    <property type="project" value="InterPro"/>
</dbReference>
<evidence type="ECO:0000256" key="6">
    <source>
        <dbReference type="ARBA" id="ARBA00023125"/>
    </source>
</evidence>
<organism evidence="9 10">
    <name type="scientific">Coriobacterium glomerans (strain ATCC 49209 / DSM 20642 / JCM 10262 / PW2)</name>
    <dbReference type="NCBI Taxonomy" id="700015"/>
    <lineage>
        <taxon>Bacteria</taxon>
        <taxon>Bacillati</taxon>
        <taxon>Actinomycetota</taxon>
        <taxon>Coriobacteriia</taxon>
        <taxon>Coriobacteriales</taxon>
        <taxon>Coriobacteriaceae</taxon>
        <taxon>Coriobacterium</taxon>
    </lineage>
</organism>
<dbReference type="GO" id="GO:0016829">
    <property type="term" value="F:lyase activity"/>
    <property type="evidence" value="ECO:0007669"/>
    <property type="project" value="UniProtKB-KW"/>
</dbReference>